<dbReference type="RefSeq" id="WP_007625784.1">
    <property type="nucleotide sequence ID" value="NZ_BANX01000051.1"/>
</dbReference>
<dbReference type="AlphaFoldDB" id="M0QRH7"/>
<evidence type="ECO:0000313" key="2">
    <source>
        <dbReference type="Proteomes" id="UP000011666"/>
    </source>
</evidence>
<keyword evidence="2" id="KW-1185">Reference proteome</keyword>
<reference evidence="1 2" key="1">
    <citation type="submission" date="2013-01" db="EMBL/GenBank/DDBJ databases">
        <title>Whole genome shotgun sequence of Gordonia soli NBRC 108243.</title>
        <authorList>
            <person name="Isaki-Nakamura S."/>
            <person name="Hosoyama A."/>
            <person name="Tsuchikane K."/>
            <person name="Ando Y."/>
            <person name="Baba S."/>
            <person name="Ohji S."/>
            <person name="Hamada M."/>
            <person name="Tamura T."/>
            <person name="Yamazoe A."/>
            <person name="Yamazaki S."/>
            <person name="Fujita N."/>
        </authorList>
    </citation>
    <scope>NUCLEOTIDE SEQUENCE [LARGE SCALE GENOMIC DNA]</scope>
    <source>
        <strain evidence="1 2">NBRC 108243</strain>
    </source>
</reference>
<proteinExistence type="predicted"/>
<sequence length="76" mass="8573">MNASLATAYDDLDRCCDIDASIRGYVITRLVSPQTQTREFHVSLISDRGAINQIAPDLRTAIADVLERIDRGDWHR</sequence>
<name>M0QRH7_9ACTN</name>
<protein>
    <submittedName>
        <fullName evidence="1">Uncharacterized protein</fullName>
    </submittedName>
</protein>
<dbReference type="EMBL" id="BANX01000051">
    <property type="protein sequence ID" value="GAC71084.1"/>
    <property type="molecule type" value="Genomic_DNA"/>
</dbReference>
<dbReference type="Proteomes" id="UP000011666">
    <property type="component" value="Unassembled WGS sequence"/>
</dbReference>
<gene>
    <name evidence="1" type="ORF">GS4_51_00220</name>
</gene>
<comment type="caution">
    <text evidence="1">The sequence shown here is derived from an EMBL/GenBank/DDBJ whole genome shotgun (WGS) entry which is preliminary data.</text>
</comment>
<organism evidence="1 2">
    <name type="scientific">Gordonia soli NBRC 108243</name>
    <dbReference type="NCBI Taxonomy" id="1223545"/>
    <lineage>
        <taxon>Bacteria</taxon>
        <taxon>Bacillati</taxon>
        <taxon>Actinomycetota</taxon>
        <taxon>Actinomycetes</taxon>
        <taxon>Mycobacteriales</taxon>
        <taxon>Gordoniaceae</taxon>
        <taxon>Gordonia</taxon>
    </lineage>
</organism>
<evidence type="ECO:0000313" key="1">
    <source>
        <dbReference type="EMBL" id="GAC71084.1"/>
    </source>
</evidence>
<dbReference type="STRING" id="1223545.GS4_51_00220"/>
<accession>M0QRH7</accession>